<name>A0A8W8M802_MAGGI</name>
<dbReference type="EnsemblMetazoa" id="G31451.1">
    <property type="protein sequence ID" value="G31451.1:cds"/>
    <property type="gene ID" value="G31451"/>
</dbReference>
<sequence>MRVSKFLENVDKITKCAGIKDSPDVTIKSETASVADDVGEGLFATLQSYKSGNALMDLFWEKQKKAFTTSPKGMRWHPMMIRFAIYLRCQSSRAYESLRESGVLRLPNQATLRDYTNFIQPKSGFHAEAFQELKKVAKDLSSEKKNVCLLRDEMKVKSDLVYDRRSEQVIRFTNPETWTFDEDETKRIATHVLVFMVIGIISNIKISIGHFPTRSSTADELFLLLWKAVAYIEITCGLKFLRGEFLDYFSNWQASVTTRPGFTKQKRNKMVLSHQTIEGIVMKDPLEEHFGRHRGQGARNDNPTINQFSYQENQLRLQRSLAMTINPKGNTAGRTGEKRQPTVSESPIKNIKRH</sequence>
<evidence type="ECO:0000313" key="4">
    <source>
        <dbReference type="Proteomes" id="UP000005408"/>
    </source>
</evidence>
<protein>
    <recommendedName>
        <fullName evidence="2">Transposable element P transposase-like RNase H domain-containing protein</fullName>
    </recommendedName>
</protein>
<proteinExistence type="predicted"/>
<feature type="domain" description="Transposable element P transposase-like RNase H" evidence="2">
    <location>
        <begin position="122"/>
        <end position="233"/>
    </location>
</feature>
<keyword evidence="4" id="KW-1185">Reference proteome</keyword>
<evidence type="ECO:0000259" key="2">
    <source>
        <dbReference type="Pfam" id="PF21787"/>
    </source>
</evidence>
<feature type="region of interest" description="Disordered" evidence="1">
    <location>
        <begin position="326"/>
        <end position="354"/>
    </location>
</feature>
<organism evidence="3 4">
    <name type="scientific">Magallana gigas</name>
    <name type="common">Pacific oyster</name>
    <name type="synonym">Crassostrea gigas</name>
    <dbReference type="NCBI Taxonomy" id="29159"/>
    <lineage>
        <taxon>Eukaryota</taxon>
        <taxon>Metazoa</taxon>
        <taxon>Spiralia</taxon>
        <taxon>Lophotrochozoa</taxon>
        <taxon>Mollusca</taxon>
        <taxon>Bivalvia</taxon>
        <taxon>Autobranchia</taxon>
        <taxon>Pteriomorphia</taxon>
        <taxon>Ostreida</taxon>
        <taxon>Ostreoidea</taxon>
        <taxon>Ostreidae</taxon>
        <taxon>Magallana</taxon>
    </lineage>
</organism>
<dbReference type="Proteomes" id="UP000005408">
    <property type="component" value="Unassembled WGS sequence"/>
</dbReference>
<evidence type="ECO:0000313" key="3">
    <source>
        <dbReference type="EnsemblMetazoa" id="G31451.1:cds"/>
    </source>
</evidence>
<dbReference type="Pfam" id="PF21787">
    <property type="entry name" value="TNP-like_RNaseH_N"/>
    <property type="match status" value="1"/>
</dbReference>
<dbReference type="InterPro" id="IPR048365">
    <property type="entry name" value="TNP-like_RNaseH_N"/>
</dbReference>
<dbReference type="AlphaFoldDB" id="A0A8W8M802"/>
<reference evidence="3" key="1">
    <citation type="submission" date="2022-08" db="UniProtKB">
        <authorList>
            <consortium name="EnsemblMetazoa"/>
        </authorList>
    </citation>
    <scope>IDENTIFICATION</scope>
    <source>
        <strain evidence="3">05x7-T-G4-1.051#20</strain>
    </source>
</reference>
<evidence type="ECO:0000256" key="1">
    <source>
        <dbReference type="SAM" id="MobiDB-lite"/>
    </source>
</evidence>
<accession>A0A8W8M802</accession>